<dbReference type="AlphaFoldDB" id="A0A914PNJ1"/>
<dbReference type="InterPro" id="IPR056053">
    <property type="entry name" value="DUF7636"/>
</dbReference>
<dbReference type="WBParaSite" id="PDA_v2.g16365.t1">
    <property type="protein sequence ID" value="PDA_v2.g16365.t1"/>
    <property type="gene ID" value="PDA_v2.g16365"/>
</dbReference>
<protein>
    <recommendedName>
        <fullName evidence="1">DUF7636 domain-containing protein</fullName>
    </recommendedName>
</protein>
<name>A0A914PNJ1_9BILA</name>
<sequence length="202" mass="23638">MAAMNQTVFTYQMPHTKPEVIRTAHAFYEIAEKDGTCYSFPWIIWEGFQDKWRNATSEECKNIALEIERETSEKAHSTFIKLAFLPDNKILTGINLQNQIINYQSFVVAVPKFWSESFQNCKYILKEITECHEVAIGLRKTADEFDYFTIMCRGTLEACRKLQSFLTPSIEEDFNISIADMKVRKIQTMMDLLQDVFEFLPR</sequence>
<organism evidence="2 3">
    <name type="scientific">Panagrolaimus davidi</name>
    <dbReference type="NCBI Taxonomy" id="227884"/>
    <lineage>
        <taxon>Eukaryota</taxon>
        <taxon>Metazoa</taxon>
        <taxon>Ecdysozoa</taxon>
        <taxon>Nematoda</taxon>
        <taxon>Chromadorea</taxon>
        <taxon>Rhabditida</taxon>
        <taxon>Tylenchina</taxon>
        <taxon>Panagrolaimomorpha</taxon>
        <taxon>Panagrolaimoidea</taxon>
        <taxon>Panagrolaimidae</taxon>
        <taxon>Panagrolaimus</taxon>
    </lineage>
</organism>
<evidence type="ECO:0000313" key="3">
    <source>
        <dbReference type="WBParaSite" id="PDA_v2.g16365.t1"/>
    </source>
</evidence>
<proteinExistence type="predicted"/>
<accession>A0A914PNJ1</accession>
<evidence type="ECO:0000313" key="2">
    <source>
        <dbReference type="Proteomes" id="UP000887578"/>
    </source>
</evidence>
<dbReference type="Pfam" id="PF24642">
    <property type="entry name" value="DUF7636"/>
    <property type="match status" value="1"/>
</dbReference>
<keyword evidence="2" id="KW-1185">Reference proteome</keyword>
<reference evidence="3" key="1">
    <citation type="submission" date="2022-11" db="UniProtKB">
        <authorList>
            <consortium name="WormBaseParasite"/>
        </authorList>
    </citation>
    <scope>IDENTIFICATION</scope>
</reference>
<feature type="domain" description="DUF7636" evidence="1">
    <location>
        <begin position="99"/>
        <end position="175"/>
    </location>
</feature>
<dbReference type="Proteomes" id="UP000887578">
    <property type="component" value="Unplaced"/>
</dbReference>
<evidence type="ECO:0000259" key="1">
    <source>
        <dbReference type="Pfam" id="PF24642"/>
    </source>
</evidence>